<feature type="compositionally biased region" description="Low complexity" evidence="1">
    <location>
        <begin position="139"/>
        <end position="156"/>
    </location>
</feature>
<feature type="transmembrane region" description="Helical" evidence="2">
    <location>
        <begin position="33"/>
        <end position="51"/>
    </location>
</feature>
<feature type="region of interest" description="Disordered" evidence="1">
    <location>
        <begin position="59"/>
        <end position="112"/>
    </location>
</feature>
<keyword evidence="2" id="KW-0812">Transmembrane</keyword>
<evidence type="ECO:0000313" key="4">
    <source>
        <dbReference type="Proteomes" id="UP000799770"/>
    </source>
</evidence>
<sequence length="254" mass="27451">MGLYTAFTIVADALSRAYYPFAIIYLDPIPAGAAYALAIILLCACAVAFYPDKWKPKTQPRIERHSQGLPVKAKEIGARPKAPTTSEDEVDSPTTVVPTTFKTPQTNSWPEALEPAPFTPTPSHLYNTPFPTLTPTPMSGASITSSGSLHSTSSTSPFAKRNFSEMKNKTPGTYETWMQMGYLNEDGSPTHKMLEHPQFKHLFRAGLYDRMAPIKFAGEGGGKKVTSKVNNGARVGSAGSFRMKVAEGGGENGD</sequence>
<keyword evidence="4" id="KW-1185">Reference proteome</keyword>
<feature type="region of interest" description="Disordered" evidence="1">
    <location>
        <begin position="139"/>
        <end position="159"/>
    </location>
</feature>
<evidence type="ECO:0000256" key="2">
    <source>
        <dbReference type="SAM" id="Phobius"/>
    </source>
</evidence>
<proteinExistence type="predicted"/>
<dbReference type="AlphaFoldDB" id="A0A6A5ZJH7"/>
<feature type="compositionally biased region" description="Low complexity" evidence="1">
    <location>
        <begin position="93"/>
        <end position="106"/>
    </location>
</feature>
<protein>
    <submittedName>
        <fullName evidence="3">Uncharacterized protein</fullName>
    </submittedName>
</protein>
<name>A0A6A5ZJH7_9PLEO</name>
<gene>
    <name evidence="3" type="ORF">BDV96DRAFT_643176</name>
</gene>
<evidence type="ECO:0000256" key="1">
    <source>
        <dbReference type="SAM" id="MobiDB-lite"/>
    </source>
</evidence>
<dbReference type="Proteomes" id="UP000799770">
    <property type="component" value="Unassembled WGS sequence"/>
</dbReference>
<evidence type="ECO:0000313" key="3">
    <source>
        <dbReference type="EMBL" id="KAF2119017.1"/>
    </source>
</evidence>
<keyword evidence="2" id="KW-0472">Membrane</keyword>
<keyword evidence="2" id="KW-1133">Transmembrane helix</keyword>
<organism evidence="3 4">
    <name type="scientific">Lophiotrema nucula</name>
    <dbReference type="NCBI Taxonomy" id="690887"/>
    <lineage>
        <taxon>Eukaryota</taxon>
        <taxon>Fungi</taxon>
        <taxon>Dikarya</taxon>
        <taxon>Ascomycota</taxon>
        <taxon>Pezizomycotina</taxon>
        <taxon>Dothideomycetes</taxon>
        <taxon>Pleosporomycetidae</taxon>
        <taxon>Pleosporales</taxon>
        <taxon>Lophiotremataceae</taxon>
        <taxon>Lophiotrema</taxon>
    </lineage>
</organism>
<dbReference type="EMBL" id="ML977316">
    <property type="protein sequence ID" value="KAF2119017.1"/>
    <property type="molecule type" value="Genomic_DNA"/>
</dbReference>
<feature type="compositionally biased region" description="Basic and acidic residues" evidence="1">
    <location>
        <begin position="59"/>
        <end position="78"/>
    </location>
</feature>
<accession>A0A6A5ZJH7</accession>
<reference evidence="3" key="1">
    <citation type="journal article" date="2020" name="Stud. Mycol.">
        <title>101 Dothideomycetes genomes: a test case for predicting lifestyles and emergence of pathogens.</title>
        <authorList>
            <person name="Haridas S."/>
            <person name="Albert R."/>
            <person name="Binder M."/>
            <person name="Bloem J."/>
            <person name="Labutti K."/>
            <person name="Salamov A."/>
            <person name="Andreopoulos B."/>
            <person name="Baker S."/>
            <person name="Barry K."/>
            <person name="Bills G."/>
            <person name="Bluhm B."/>
            <person name="Cannon C."/>
            <person name="Castanera R."/>
            <person name="Culley D."/>
            <person name="Daum C."/>
            <person name="Ezra D."/>
            <person name="Gonzalez J."/>
            <person name="Henrissat B."/>
            <person name="Kuo A."/>
            <person name="Liang C."/>
            <person name="Lipzen A."/>
            <person name="Lutzoni F."/>
            <person name="Magnuson J."/>
            <person name="Mondo S."/>
            <person name="Nolan M."/>
            <person name="Ohm R."/>
            <person name="Pangilinan J."/>
            <person name="Park H.-J."/>
            <person name="Ramirez L."/>
            <person name="Alfaro M."/>
            <person name="Sun H."/>
            <person name="Tritt A."/>
            <person name="Yoshinaga Y."/>
            <person name="Zwiers L.-H."/>
            <person name="Turgeon B."/>
            <person name="Goodwin S."/>
            <person name="Spatafora J."/>
            <person name="Crous P."/>
            <person name="Grigoriev I."/>
        </authorList>
    </citation>
    <scope>NUCLEOTIDE SEQUENCE</scope>
    <source>
        <strain evidence="3">CBS 627.86</strain>
    </source>
</reference>